<comment type="caution">
    <text evidence="1">The sequence shown here is derived from an EMBL/GenBank/DDBJ whole genome shotgun (WGS) entry which is preliminary data.</text>
</comment>
<accession>A0ABT8DK79</accession>
<sequence>MKIVVYDLNQTLYKKSSKDSFFKFVCYKRELKIFYLFQLFWIQFLHKTNMIGKTTFKENFYNYLNGLPPEKVQKYAEQFWNMEFPELFNSKMLADIKKFDSEGIKVFIVTGGFEVYIKYLEKILPVKVIGTKAEYRDGTYKVIGEACNGEEKIKRLNAEIKEDYEIIEAYSDEKEPILFKAKKGYYIDGEKITLIHQK</sequence>
<dbReference type="Gene3D" id="3.40.50.1000">
    <property type="entry name" value="HAD superfamily/HAD-like"/>
    <property type="match status" value="1"/>
</dbReference>
<name>A0ABT8DK79_9FLAO</name>
<dbReference type="InterPro" id="IPR023214">
    <property type="entry name" value="HAD_sf"/>
</dbReference>
<organism evidence="1 2">
    <name type="scientific">Aequorivita aurantiaca</name>
    <dbReference type="NCBI Taxonomy" id="3053356"/>
    <lineage>
        <taxon>Bacteria</taxon>
        <taxon>Pseudomonadati</taxon>
        <taxon>Bacteroidota</taxon>
        <taxon>Flavobacteriia</taxon>
        <taxon>Flavobacteriales</taxon>
        <taxon>Flavobacteriaceae</taxon>
        <taxon>Aequorivita</taxon>
    </lineage>
</organism>
<reference evidence="1 2" key="1">
    <citation type="submission" date="2023-06" db="EMBL/GenBank/DDBJ databases">
        <authorList>
            <person name="Ye Y.-Q."/>
            <person name="Du Z.-J."/>
        </authorList>
    </citation>
    <scope>NUCLEOTIDE SEQUENCE [LARGE SCALE GENOMIC DNA]</scope>
    <source>
        <strain evidence="1 2">SDUM287046</strain>
    </source>
</reference>
<dbReference type="GO" id="GO:0016787">
    <property type="term" value="F:hydrolase activity"/>
    <property type="evidence" value="ECO:0007669"/>
    <property type="project" value="UniProtKB-KW"/>
</dbReference>
<dbReference type="Pfam" id="PF12710">
    <property type="entry name" value="HAD"/>
    <property type="match status" value="1"/>
</dbReference>
<keyword evidence="2" id="KW-1185">Reference proteome</keyword>
<evidence type="ECO:0000313" key="1">
    <source>
        <dbReference type="EMBL" id="MDN3724399.1"/>
    </source>
</evidence>
<dbReference type="RefSeq" id="WP_290254483.1">
    <property type="nucleotide sequence ID" value="NZ_JAUGQQ010000004.1"/>
</dbReference>
<evidence type="ECO:0000313" key="2">
    <source>
        <dbReference type="Proteomes" id="UP001244787"/>
    </source>
</evidence>
<gene>
    <name evidence="1" type="ORF">QRD02_08390</name>
</gene>
<keyword evidence="1" id="KW-0378">Hydrolase</keyword>
<dbReference type="Proteomes" id="UP001244787">
    <property type="component" value="Unassembled WGS sequence"/>
</dbReference>
<dbReference type="EMBL" id="JAUGQQ010000004">
    <property type="protein sequence ID" value="MDN3724399.1"/>
    <property type="molecule type" value="Genomic_DNA"/>
</dbReference>
<dbReference type="SUPFAM" id="SSF56784">
    <property type="entry name" value="HAD-like"/>
    <property type="match status" value="1"/>
</dbReference>
<proteinExistence type="predicted"/>
<protein>
    <submittedName>
        <fullName evidence="1">HAD family hydrolase</fullName>
        <ecNumber evidence="1">3.1.3.-</ecNumber>
    </submittedName>
</protein>
<dbReference type="InterPro" id="IPR036412">
    <property type="entry name" value="HAD-like_sf"/>
</dbReference>
<dbReference type="EC" id="3.1.3.-" evidence="1"/>
<dbReference type="Gene3D" id="1.20.1440.100">
    <property type="entry name" value="SG protein - dephosphorylation function"/>
    <property type="match status" value="1"/>
</dbReference>